<proteinExistence type="predicted"/>
<gene>
    <name evidence="1" type="ORF">HCDG_08099</name>
</gene>
<organism evidence="1 2">
    <name type="scientific">Ajellomyces capsulatus (strain H143)</name>
    <name type="common">Darling's disease fungus</name>
    <name type="synonym">Histoplasma capsulatum</name>
    <dbReference type="NCBI Taxonomy" id="544712"/>
    <lineage>
        <taxon>Eukaryota</taxon>
        <taxon>Fungi</taxon>
        <taxon>Dikarya</taxon>
        <taxon>Ascomycota</taxon>
        <taxon>Pezizomycotina</taxon>
        <taxon>Eurotiomycetes</taxon>
        <taxon>Eurotiomycetidae</taxon>
        <taxon>Onygenales</taxon>
        <taxon>Ajellomycetaceae</taxon>
        <taxon>Histoplasma</taxon>
    </lineage>
</organism>
<dbReference type="AlphaFoldDB" id="C6HPG8"/>
<sequence length="115" mass="13065">MYQVSSLRVIAAEFNSGSKEREMVKRLQLSGGQVLDGQLEIDIAGDLPFESAEKVGYFIELTGRHEERFIQSMLWSYESHRGERLHRTSGYDFNDISPYRLVGTASTVILPYSSN</sequence>
<evidence type="ECO:0000313" key="2">
    <source>
        <dbReference type="Proteomes" id="UP000002624"/>
    </source>
</evidence>
<reference evidence="2" key="1">
    <citation type="submission" date="2009-05" db="EMBL/GenBank/DDBJ databases">
        <title>The genome sequence of Ajellomyces capsulatus strain H143.</title>
        <authorList>
            <person name="Champion M."/>
            <person name="Cuomo C.A."/>
            <person name="Ma L.-J."/>
            <person name="Henn M.R."/>
            <person name="Sil A."/>
            <person name="Goldman B."/>
            <person name="Young S.K."/>
            <person name="Kodira C.D."/>
            <person name="Zeng Q."/>
            <person name="Koehrsen M."/>
            <person name="Alvarado L."/>
            <person name="Berlin A.M."/>
            <person name="Borenstein D."/>
            <person name="Chen Z."/>
            <person name="Engels R."/>
            <person name="Freedman E."/>
            <person name="Gellesch M."/>
            <person name="Goldberg J."/>
            <person name="Griggs A."/>
            <person name="Gujja S."/>
            <person name="Heiman D.I."/>
            <person name="Hepburn T.A."/>
            <person name="Howarth C."/>
            <person name="Jen D."/>
            <person name="Larson L."/>
            <person name="Lewis B."/>
            <person name="Mehta T."/>
            <person name="Park D."/>
            <person name="Pearson M."/>
            <person name="Roberts A."/>
            <person name="Saif S."/>
            <person name="Shea T.D."/>
            <person name="Shenoy N."/>
            <person name="Sisk P."/>
            <person name="Stolte C."/>
            <person name="Sykes S."/>
            <person name="Walk T."/>
            <person name="White J."/>
            <person name="Yandava C."/>
            <person name="Klein B."/>
            <person name="McEwen J.G."/>
            <person name="Puccia R."/>
            <person name="Goldman G.H."/>
            <person name="Felipe M.S."/>
            <person name="Nino-Vega G."/>
            <person name="San-Blas G."/>
            <person name="Taylor J.W."/>
            <person name="Mendoza L."/>
            <person name="Galagan J.E."/>
            <person name="Nusbaum C."/>
            <person name="Birren B.W."/>
        </authorList>
    </citation>
    <scope>NUCLEOTIDE SEQUENCE [LARGE SCALE GENOMIC DNA]</scope>
    <source>
        <strain evidence="2">H143</strain>
    </source>
</reference>
<accession>C6HPG8</accession>
<dbReference type="HOGENOM" id="CLU_2108360_0_0_1"/>
<evidence type="ECO:0000313" key="1">
    <source>
        <dbReference type="EMBL" id="EER37840.1"/>
    </source>
</evidence>
<dbReference type="Proteomes" id="UP000002624">
    <property type="component" value="Unassembled WGS sequence"/>
</dbReference>
<protein>
    <submittedName>
        <fullName evidence="1">Uncharacterized protein</fullName>
    </submittedName>
</protein>
<name>C6HPG8_AJECH</name>
<dbReference type="EMBL" id="GG692433">
    <property type="protein sequence ID" value="EER37840.1"/>
    <property type="molecule type" value="Genomic_DNA"/>
</dbReference>
<dbReference type="VEuPathDB" id="FungiDB:HCDG_08099"/>